<dbReference type="GO" id="GO:0005576">
    <property type="term" value="C:extracellular region"/>
    <property type="evidence" value="ECO:0007669"/>
    <property type="project" value="UniProtKB-SubCell"/>
</dbReference>
<dbReference type="PANTHER" id="PTHR33136">
    <property type="entry name" value="RAPID ALKALINIZATION FACTOR-LIKE"/>
    <property type="match status" value="1"/>
</dbReference>
<comment type="subcellular location">
    <subcellularLocation>
        <location evidence="1">Secreted</location>
    </subcellularLocation>
</comment>
<evidence type="ECO:0000256" key="2">
    <source>
        <dbReference type="ARBA" id="ARBA00009178"/>
    </source>
</evidence>
<keyword evidence="3" id="KW-0964">Secreted</keyword>
<keyword evidence="7" id="KW-1133">Transmembrane helix</keyword>
<dbReference type="EMBL" id="JAUHHV010000007">
    <property type="protein sequence ID" value="KAK1418076.1"/>
    <property type="molecule type" value="Genomic_DNA"/>
</dbReference>
<dbReference type="Proteomes" id="UP001229421">
    <property type="component" value="Unassembled WGS sequence"/>
</dbReference>
<feature type="transmembrane region" description="Helical" evidence="7">
    <location>
        <begin position="118"/>
        <end position="144"/>
    </location>
</feature>
<keyword evidence="4" id="KW-0372">Hormone</keyword>
<keyword evidence="7" id="KW-0812">Transmembrane</keyword>
<proteinExistence type="inferred from homology"/>
<dbReference type="GO" id="GO:0009506">
    <property type="term" value="C:plasmodesma"/>
    <property type="evidence" value="ECO:0007669"/>
    <property type="project" value="TreeGrafter"/>
</dbReference>
<evidence type="ECO:0000256" key="1">
    <source>
        <dbReference type="ARBA" id="ARBA00004613"/>
    </source>
</evidence>
<feature type="transmembrane region" description="Helical" evidence="7">
    <location>
        <begin position="6"/>
        <end position="24"/>
    </location>
</feature>
<name>A0AAD8KBH0_TARER</name>
<keyword evidence="6" id="KW-1015">Disulfide bond</keyword>
<evidence type="ECO:0000256" key="4">
    <source>
        <dbReference type="ARBA" id="ARBA00022702"/>
    </source>
</evidence>
<evidence type="ECO:0000256" key="3">
    <source>
        <dbReference type="ARBA" id="ARBA00022525"/>
    </source>
</evidence>
<sequence length="200" mass="22435">MTNGIAFLIMATLTFSCFAVSSSSKNVAFQPNWMVLNQISKGNGRLVQDTIDPEEEIMIDPSGARRILAGKRYISYNAMAKNNIPCNQRGKSYYDCNRKGQANPYTRGCNVITRYKKLLLLLLVAIILWETIVDLFILLMGAVVFLSDEILPLLLLLPDQREPFVATALMLVLVTLNSRMSYDDSRVMLLPFSLCSLLSL</sequence>
<accession>A0AAD8KBH0</accession>
<organism evidence="8 9">
    <name type="scientific">Tagetes erecta</name>
    <name type="common">African marigold</name>
    <dbReference type="NCBI Taxonomy" id="13708"/>
    <lineage>
        <taxon>Eukaryota</taxon>
        <taxon>Viridiplantae</taxon>
        <taxon>Streptophyta</taxon>
        <taxon>Embryophyta</taxon>
        <taxon>Tracheophyta</taxon>
        <taxon>Spermatophyta</taxon>
        <taxon>Magnoliopsida</taxon>
        <taxon>eudicotyledons</taxon>
        <taxon>Gunneridae</taxon>
        <taxon>Pentapetalae</taxon>
        <taxon>asterids</taxon>
        <taxon>campanulids</taxon>
        <taxon>Asterales</taxon>
        <taxon>Asteraceae</taxon>
        <taxon>Asteroideae</taxon>
        <taxon>Heliantheae alliance</taxon>
        <taxon>Tageteae</taxon>
        <taxon>Tagetes</taxon>
    </lineage>
</organism>
<keyword evidence="9" id="KW-1185">Reference proteome</keyword>
<dbReference type="InterPro" id="IPR008801">
    <property type="entry name" value="RALF"/>
</dbReference>
<evidence type="ECO:0008006" key="10">
    <source>
        <dbReference type="Google" id="ProtNLM"/>
    </source>
</evidence>
<evidence type="ECO:0000256" key="7">
    <source>
        <dbReference type="SAM" id="Phobius"/>
    </source>
</evidence>
<gene>
    <name evidence="8" type="ORF">QVD17_27215</name>
</gene>
<evidence type="ECO:0000256" key="6">
    <source>
        <dbReference type="ARBA" id="ARBA00023157"/>
    </source>
</evidence>
<dbReference type="AlphaFoldDB" id="A0AAD8KBH0"/>
<dbReference type="GO" id="GO:0019722">
    <property type="term" value="P:calcium-mediated signaling"/>
    <property type="evidence" value="ECO:0007669"/>
    <property type="project" value="TreeGrafter"/>
</dbReference>
<protein>
    <recommendedName>
        <fullName evidence="10">Rapid ALkalinization Factor</fullName>
    </recommendedName>
</protein>
<evidence type="ECO:0000313" key="9">
    <source>
        <dbReference type="Proteomes" id="UP001229421"/>
    </source>
</evidence>
<comment type="similarity">
    <text evidence="2">Belongs to the plant rapid alkalinization factor (RALF) family.</text>
</comment>
<keyword evidence="7" id="KW-0472">Membrane</keyword>
<dbReference type="GO" id="GO:0005179">
    <property type="term" value="F:hormone activity"/>
    <property type="evidence" value="ECO:0007669"/>
    <property type="project" value="UniProtKB-KW"/>
</dbReference>
<reference evidence="8" key="1">
    <citation type="journal article" date="2023" name="bioRxiv">
        <title>Improved chromosome-level genome assembly for marigold (Tagetes erecta).</title>
        <authorList>
            <person name="Jiang F."/>
            <person name="Yuan L."/>
            <person name="Wang S."/>
            <person name="Wang H."/>
            <person name="Xu D."/>
            <person name="Wang A."/>
            <person name="Fan W."/>
        </authorList>
    </citation>
    <scope>NUCLEOTIDE SEQUENCE</scope>
    <source>
        <strain evidence="8">WSJ</strain>
        <tissue evidence="8">Leaf</tissue>
    </source>
</reference>
<evidence type="ECO:0000256" key="5">
    <source>
        <dbReference type="ARBA" id="ARBA00022729"/>
    </source>
</evidence>
<dbReference type="Pfam" id="PF05498">
    <property type="entry name" value="RALF"/>
    <property type="match status" value="1"/>
</dbReference>
<comment type="caution">
    <text evidence="8">The sequence shown here is derived from an EMBL/GenBank/DDBJ whole genome shotgun (WGS) entry which is preliminary data.</text>
</comment>
<dbReference type="PANTHER" id="PTHR33136:SF89">
    <property type="entry name" value="PROTEIN RALF-LIKE 19"/>
    <property type="match status" value="1"/>
</dbReference>
<evidence type="ECO:0000313" key="8">
    <source>
        <dbReference type="EMBL" id="KAK1418076.1"/>
    </source>
</evidence>
<keyword evidence="5" id="KW-0732">Signal</keyword>